<organism evidence="2 3">
    <name type="scientific">Streptomyces caelestis</name>
    <dbReference type="NCBI Taxonomy" id="36816"/>
    <lineage>
        <taxon>Bacteria</taxon>
        <taxon>Bacillati</taxon>
        <taxon>Actinomycetota</taxon>
        <taxon>Actinomycetes</taxon>
        <taxon>Kitasatosporales</taxon>
        <taxon>Streptomycetaceae</taxon>
        <taxon>Streptomyces</taxon>
    </lineage>
</organism>
<sequence length="121" mass="12416">MLSLVAGLVLGAAGMGAAWAMNADSDSPVDGTPAADARAACEALDGFDPEKYTANGPAGEVAVNRYAAAGALSASAAAGDAKYEELAQAIRRSQDRHAQVFDFDATVKKDLDQAREICRAL</sequence>
<accession>A0A0M8QWT5</accession>
<dbReference type="Proteomes" id="UP000037773">
    <property type="component" value="Unassembled WGS sequence"/>
</dbReference>
<evidence type="ECO:0000313" key="2">
    <source>
        <dbReference type="EMBL" id="KOT46861.1"/>
    </source>
</evidence>
<feature type="signal peptide" evidence="1">
    <location>
        <begin position="1"/>
        <end position="20"/>
    </location>
</feature>
<keyword evidence="3" id="KW-1185">Reference proteome</keyword>
<evidence type="ECO:0000313" key="3">
    <source>
        <dbReference type="Proteomes" id="UP000037773"/>
    </source>
</evidence>
<feature type="chain" id="PRO_5039229197" description="Secreted protein" evidence="1">
    <location>
        <begin position="21"/>
        <end position="121"/>
    </location>
</feature>
<proteinExistence type="predicted"/>
<dbReference type="EMBL" id="LGCN01000001">
    <property type="protein sequence ID" value="KOT46861.1"/>
    <property type="molecule type" value="Genomic_DNA"/>
</dbReference>
<evidence type="ECO:0000256" key="1">
    <source>
        <dbReference type="SAM" id="SignalP"/>
    </source>
</evidence>
<gene>
    <name evidence="2" type="ORF">ADK41_00395</name>
</gene>
<comment type="caution">
    <text evidence="2">The sequence shown here is derived from an EMBL/GenBank/DDBJ whole genome shotgun (WGS) entry which is preliminary data.</text>
</comment>
<dbReference type="AlphaFoldDB" id="A0A0M8QWT5"/>
<name>A0A0M8QWT5_9ACTN</name>
<dbReference type="PATRIC" id="fig|36816.3.peg.84"/>
<reference evidence="2 3" key="1">
    <citation type="submission" date="2015-07" db="EMBL/GenBank/DDBJ databases">
        <authorList>
            <person name="Noorani M."/>
        </authorList>
    </citation>
    <scope>NUCLEOTIDE SEQUENCE [LARGE SCALE GENOMIC DNA]</scope>
    <source>
        <strain evidence="2 3">NRRL B-24567</strain>
    </source>
</reference>
<protein>
    <recommendedName>
        <fullName evidence="4">Secreted protein</fullName>
    </recommendedName>
</protein>
<keyword evidence="1" id="KW-0732">Signal</keyword>
<evidence type="ECO:0008006" key="4">
    <source>
        <dbReference type="Google" id="ProtNLM"/>
    </source>
</evidence>